<evidence type="ECO:0008006" key="4">
    <source>
        <dbReference type="Google" id="ProtNLM"/>
    </source>
</evidence>
<feature type="signal peptide" evidence="1">
    <location>
        <begin position="1"/>
        <end position="24"/>
    </location>
</feature>
<protein>
    <recommendedName>
        <fullName evidence="4">Secreted protein</fullName>
    </recommendedName>
</protein>
<dbReference type="EMBL" id="CP088295">
    <property type="protein sequence ID" value="UUY03140.1"/>
    <property type="molecule type" value="Genomic_DNA"/>
</dbReference>
<organism evidence="2 3">
    <name type="scientific">Svornostia abyssi</name>
    <dbReference type="NCBI Taxonomy" id="2898438"/>
    <lineage>
        <taxon>Bacteria</taxon>
        <taxon>Bacillati</taxon>
        <taxon>Actinomycetota</taxon>
        <taxon>Thermoleophilia</taxon>
        <taxon>Solirubrobacterales</taxon>
        <taxon>Baekduiaceae</taxon>
        <taxon>Svornostia</taxon>
    </lineage>
</organism>
<name>A0ABY5PFA7_9ACTN</name>
<gene>
    <name evidence="2" type="ORF">LRS13_21065</name>
</gene>
<dbReference type="RefSeq" id="WP_353863651.1">
    <property type="nucleotide sequence ID" value="NZ_CP088295.1"/>
</dbReference>
<reference evidence="3" key="1">
    <citation type="submission" date="2021-11" db="EMBL/GenBank/DDBJ databases">
        <title>Cultivation dependent microbiological survey of springs from the worlds oldest radium mine currently devoted to the extraction of radon-saturated water.</title>
        <authorList>
            <person name="Kapinusova G."/>
            <person name="Smrhova T."/>
            <person name="Strejcek M."/>
            <person name="Suman J."/>
            <person name="Jani K."/>
            <person name="Pajer P."/>
            <person name="Uhlik O."/>
        </authorList>
    </citation>
    <scope>NUCLEOTIDE SEQUENCE [LARGE SCALE GENOMIC DNA]</scope>
    <source>
        <strain evidence="3">J379</strain>
    </source>
</reference>
<keyword evidence="3" id="KW-1185">Reference proteome</keyword>
<accession>A0ABY5PFA7</accession>
<keyword evidence="1" id="KW-0732">Signal</keyword>
<evidence type="ECO:0000313" key="2">
    <source>
        <dbReference type="EMBL" id="UUY03140.1"/>
    </source>
</evidence>
<sequence length="216" mass="23186">MHRLFIAIGAVLTLFAIAATPASARLEELGAMEETVKGSCPDKECRAITRTTAYQAKVGEKRGLMTVPRDGRIVAFTLALGKPGPKQAEFFTETFGGAAQAAVVVLRPGKSLNYTVVAKGPMTTLTDYFGQTAQFPLVRTLRVRKNDVIGITVPTWAPLLQLSLPGDTSWRSSQAKDGCADTQTQTALLGSKTAAQFTCLFRNQRVTYSATLVSTP</sequence>
<dbReference type="Proteomes" id="UP001058860">
    <property type="component" value="Chromosome"/>
</dbReference>
<proteinExistence type="predicted"/>
<evidence type="ECO:0000313" key="3">
    <source>
        <dbReference type="Proteomes" id="UP001058860"/>
    </source>
</evidence>
<feature type="chain" id="PRO_5046565159" description="Secreted protein" evidence="1">
    <location>
        <begin position="25"/>
        <end position="216"/>
    </location>
</feature>
<evidence type="ECO:0000256" key="1">
    <source>
        <dbReference type="SAM" id="SignalP"/>
    </source>
</evidence>